<sequence length="96" mass="11081">MQAELAELEPRSTRPRTAVVVTVRPRFGALNVCRAHVSPTRRRPGMRQRLRPVPTPTDKGVEAHERTLMHEECKVYGHASSIKIYATHMCRRMRHL</sequence>
<feature type="compositionally biased region" description="Basic residues" evidence="1">
    <location>
        <begin position="39"/>
        <end position="50"/>
    </location>
</feature>
<feature type="region of interest" description="Disordered" evidence="1">
    <location>
        <begin position="38"/>
        <end position="59"/>
    </location>
</feature>
<gene>
    <name evidence="2" type="ORF">EVAR_4670_1</name>
</gene>
<organism evidence="2 3">
    <name type="scientific">Eumeta variegata</name>
    <name type="common">Bagworm moth</name>
    <name type="synonym">Eumeta japonica</name>
    <dbReference type="NCBI Taxonomy" id="151549"/>
    <lineage>
        <taxon>Eukaryota</taxon>
        <taxon>Metazoa</taxon>
        <taxon>Ecdysozoa</taxon>
        <taxon>Arthropoda</taxon>
        <taxon>Hexapoda</taxon>
        <taxon>Insecta</taxon>
        <taxon>Pterygota</taxon>
        <taxon>Neoptera</taxon>
        <taxon>Endopterygota</taxon>
        <taxon>Lepidoptera</taxon>
        <taxon>Glossata</taxon>
        <taxon>Ditrysia</taxon>
        <taxon>Tineoidea</taxon>
        <taxon>Psychidae</taxon>
        <taxon>Oiketicinae</taxon>
        <taxon>Eumeta</taxon>
    </lineage>
</organism>
<evidence type="ECO:0000313" key="3">
    <source>
        <dbReference type="Proteomes" id="UP000299102"/>
    </source>
</evidence>
<dbReference type="AlphaFoldDB" id="A0A4C1Y9U3"/>
<proteinExistence type="predicted"/>
<dbReference type="EMBL" id="BGZK01001156">
    <property type="protein sequence ID" value="GBP72786.1"/>
    <property type="molecule type" value="Genomic_DNA"/>
</dbReference>
<evidence type="ECO:0000256" key="1">
    <source>
        <dbReference type="SAM" id="MobiDB-lite"/>
    </source>
</evidence>
<evidence type="ECO:0000313" key="2">
    <source>
        <dbReference type="EMBL" id="GBP72786.1"/>
    </source>
</evidence>
<dbReference type="Proteomes" id="UP000299102">
    <property type="component" value="Unassembled WGS sequence"/>
</dbReference>
<reference evidence="2 3" key="1">
    <citation type="journal article" date="2019" name="Commun. Biol.">
        <title>The bagworm genome reveals a unique fibroin gene that provides high tensile strength.</title>
        <authorList>
            <person name="Kono N."/>
            <person name="Nakamura H."/>
            <person name="Ohtoshi R."/>
            <person name="Tomita M."/>
            <person name="Numata K."/>
            <person name="Arakawa K."/>
        </authorList>
    </citation>
    <scope>NUCLEOTIDE SEQUENCE [LARGE SCALE GENOMIC DNA]</scope>
</reference>
<keyword evidence="3" id="KW-1185">Reference proteome</keyword>
<accession>A0A4C1Y9U3</accession>
<name>A0A4C1Y9U3_EUMVA</name>
<comment type="caution">
    <text evidence="2">The sequence shown here is derived from an EMBL/GenBank/DDBJ whole genome shotgun (WGS) entry which is preliminary data.</text>
</comment>
<protein>
    <submittedName>
        <fullName evidence="2">Uncharacterized protein</fullName>
    </submittedName>
</protein>